<dbReference type="Proteomes" id="UP000176406">
    <property type="component" value="Unassembled WGS sequence"/>
</dbReference>
<dbReference type="EMBL" id="MHMG01000003">
    <property type="protein sequence ID" value="OGZ24045.1"/>
    <property type="molecule type" value="Genomic_DNA"/>
</dbReference>
<protein>
    <submittedName>
        <fullName evidence="1">Uncharacterized protein</fullName>
    </submittedName>
</protein>
<gene>
    <name evidence="1" type="ORF">A3A08_01370</name>
</gene>
<reference evidence="1 2" key="1">
    <citation type="journal article" date="2016" name="Nat. Commun.">
        <title>Thousands of microbial genomes shed light on interconnected biogeochemical processes in an aquifer system.</title>
        <authorList>
            <person name="Anantharaman K."/>
            <person name="Brown C.T."/>
            <person name="Hug L.A."/>
            <person name="Sharon I."/>
            <person name="Castelle C.J."/>
            <person name="Probst A.J."/>
            <person name="Thomas B.C."/>
            <person name="Singh A."/>
            <person name="Wilkins M.J."/>
            <person name="Karaoz U."/>
            <person name="Brodie E.L."/>
            <person name="Williams K.H."/>
            <person name="Hubbard S.S."/>
            <person name="Banfield J.F."/>
        </authorList>
    </citation>
    <scope>NUCLEOTIDE SEQUENCE [LARGE SCALE GENOMIC DNA]</scope>
</reference>
<sequence>MTSEEKIYKVLECIKSKADISPQGDIIEYRAGWEDNELQEEEEIMILNKLSEEDIIEVINNFTSDYI</sequence>
<proteinExistence type="predicted"/>
<name>A0A1G2EE14_9BACT</name>
<evidence type="ECO:0000313" key="2">
    <source>
        <dbReference type="Proteomes" id="UP000176406"/>
    </source>
</evidence>
<organism evidence="1 2">
    <name type="scientific">Candidatus Nealsonbacteria bacterium RIFCSPLOWO2_01_FULL_41_9</name>
    <dbReference type="NCBI Taxonomy" id="1801671"/>
    <lineage>
        <taxon>Bacteria</taxon>
        <taxon>Candidatus Nealsoniibacteriota</taxon>
    </lineage>
</organism>
<evidence type="ECO:0000313" key="1">
    <source>
        <dbReference type="EMBL" id="OGZ24045.1"/>
    </source>
</evidence>
<comment type="caution">
    <text evidence="1">The sequence shown here is derived from an EMBL/GenBank/DDBJ whole genome shotgun (WGS) entry which is preliminary data.</text>
</comment>
<dbReference type="AlphaFoldDB" id="A0A1G2EE14"/>
<accession>A0A1G2EE14</accession>